<accession>A0A2U3EJM5</accession>
<comment type="caution">
    <text evidence="2">The sequence shown here is derived from an EMBL/GenBank/DDBJ whole genome shotgun (WGS) entry which is preliminary data.</text>
</comment>
<sequence length="349" mass="36824">MTSSTTSSSITTADGPEQQQQGQLGVRVPWAKLRAWIDAQEAHERERGGPAPLTQGQLEALSVLVSFGEEPDVGGRSHVSELMETLQARQLPLPVFQSMPVNLPVSGHIQLMWRRRRFSPKRQIAKQYAAKLAMQCIKGETGQAVSASPACSTSAAVVAPSTTPTAPNHASSLAPPPATAKRKTAPTSRSPTPSSTPNPPAHKSKRDNSPNPPPPTSSGDITTATSPSQHRAGMPTGPDSGRDSSEDVSPALGADSNGVFKQVADLAGRLGLDAPAYRLEPDPQMPGFFDGRAVFRSGGRTPPEGVGAVTAVLGRREARVLVAEGVLAWLREEHRARDAMVQSLWGTGP</sequence>
<evidence type="ECO:0000256" key="1">
    <source>
        <dbReference type="SAM" id="MobiDB-lite"/>
    </source>
</evidence>
<feature type="region of interest" description="Disordered" evidence="1">
    <location>
        <begin position="159"/>
        <end position="256"/>
    </location>
</feature>
<feature type="compositionally biased region" description="Low complexity" evidence="1">
    <location>
        <begin position="1"/>
        <end position="12"/>
    </location>
</feature>
<evidence type="ECO:0000313" key="2">
    <source>
        <dbReference type="EMBL" id="PWI74640.1"/>
    </source>
</evidence>
<feature type="compositionally biased region" description="Polar residues" evidence="1">
    <location>
        <begin position="219"/>
        <end position="229"/>
    </location>
</feature>
<name>A0A2U3EJM5_PURLI</name>
<dbReference type="Proteomes" id="UP000245956">
    <property type="component" value="Unassembled WGS sequence"/>
</dbReference>
<gene>
    <name evidence="2" type="ORF">PCL_07954</name>
</gene>
<dbReference type="EMBL" id="LCWV01000003">
    <property type="protein sequence ID" value="PWI74640.1"/>
    <property type="molecule type" value="Genomic_DNA"/>
</dbReference>
<organism evidence="2 3">
    <name type="scientific">Purpureocillium lilacinum</name>
    <name type="common">Paecilomyces lilacinus</name>
    <dbReference type="NCBI Taxonomy" id="33203"/>
    <lineage>
        <taxon>Eukaryota</taxon>
        <taxon>Fungi</taxon>
        <taxon>Dikarya</taxon>
        <taxon>Ascomycota</taxon>
        <taxon>Pezizomycotina</taxon>
        <taxon>Sordariomycetes</taxon>
        <taxon>Hypocreomycetidae</taxon>
        <taxon>Hypocreales</taxon>
        <taxon>Ophiocordycipitaceae</taxon>
        <taxon>Purpureocillium</taxon>
    </lineage>
</organism>
<protein>
    <submittedName>
        <fullName evidence="2">Uncharacterized protein</fullName>
    </submittedName>
</protein>
<evidence type="ECO:0000313" key="3">
    <source>
        <dbReference type="Proteomes" id="UP000245956"/>
    </source>
</evidence>
<reference evidence="2 3" key="1">
    <citation type="journal article" date="2016" name="Front. Microbiol.">
        <title>Genome and transcriptome sequences reveal the specific parasitism of the nematophagous Purpureocillium lilacinum 36-1.</title>
        <authorList>
            <person name="Xie J."/>
            <person name="Li S."/>
            <person name="Mo C."/>
            <person name="Xiao X."/>
            <person name="Peng D."/>
            <person name="Wang G."/>
            <person name="Xiao Y."/>
        </authorList>
    </citation>
    <scope>NUCLEOTIDE SEQUENCE [LARGE SCALE GENOMIC DNA]</scope>
    <source>
        <strain evidence="2 3">36-1</strain>
    </source>
</reference>
<dbReference type="AlphaFoldDB" id="A0A2U3EJM5"/>
<dbReference type="SUPFAM" id="SSF54768">
    <property type="entry name" value="dsRNA-binding domain-like"/>
    <property type="match status" value="1"/>
</dbReference>
<feature type="region of interest" description="Disordered" evidence="1">
    <location>
        <begin position="1"/>
        <end position="24"/>
    </location>
</feature>
<proteinExistence type="predicted"/>